<dbReference type="GO" id="GO:0009306">
    <property type="term" value="P:protein secretion"/>
    <property type="evidence" value="ECO:0007669"/>
    <property type="project" value="InterPro"/>
</dbReference>
<evidence type="ECO:0000313" key="7">
    <source>
        <dbReference type="EMBL" id="NLR90848.1"/>
    </source>
</evidence>
<evidence type="ECO:0000256" key="5">
    <source>
        <dbReference type="SAM" id="MobiDB-lite"/>
    </source>
</evidence>
<name>A0A7X8SIS0_9BACT</name>
<organism evidence="7 8">
    <name type="scientific">Flammeovirga agarivorans</name>
    <dbReference type="NCBI Taxonomy" id="2726742"/>
    <lineage>
        <taxon>Bacteria</taxon>
        <taxon>Pseudomonadati</taxon>
        <taxon>Bacteroidota</taxon>
        <taxon>Cytophagia</taxon>
        <taxon>Cytophagales</taxon>
        <taxon>Flammeovirgaceae</taxon>
        <taxon>Flammeovirga</taxon>
    </lineage>
</organism>
<sequence length="1520" mass="174169">MSLSQLPFVQTMIIHEITDFITKKWQHPTTIESVKLDWFDRWRLEKVQILDKDSVPLIKADELTLNFSFIELLYNNDHYIHIEDALVDGGSVEMVMDSRLDSMNNMTKWIRHMAGDPKGIHRYDLKDPKDVHIIFEKVRLKNTKYILRNPWVELREKGKFDVNDMEFDNIQGEVTNLRIARDTIGMEIKNLHAFERRSKLEIQDVDTHFAISTTGLILDHLYGKMGSSYIVGKVKFNYDDYTDYNDFYYCVDMDVNLKNSTLHTDDLSLFFTYFDSIHDYISGDVKLQGTVNDLKATKTNLRFGGGSTVRGDFSFDHIIETQRTVMDLQFKDSYYFIEDLEPYVPNQFREYVELFGAVALEGEFKGTLDDFELDGVLNSEYGVITPKMDISIPKETYTGYLKTDSLDVGRVFDVEQVGIVDFEGNVDGKGFDIHSIKLNVDAKMSRLDLNDYSYQNIYLDSTYMKEGYFNGGLRVNDPNLKMFVDGLLNFRDSTFHFKSGILAPDLNTLNLTEKHVGLQTGMEASFDKVIGNGISGGVFFQGTRLYNKKRELNIEELMMLTNVDASGLRLLNIEADFLKFNMAGFFSVTDLSRDVMELINEANIDLFKEDEVVEKYYEEKVKKREKKGENNYSVDADLQITNINDLLSIFSDSIKIADNTRVILSGNFGKQQAFDAKLFSDHLEFYDVLLDSNMLSYHTEKNGYQRQFNTSIKASSGSQTINGVLSEDFEFNAFSVDRNMMFETEVNFTNYKTILQLKGDVELFKDKLIFQLPQSQVKYGEETWTTASTYPSKITVYPDGVEFDNFNLSNNDELLFLNGYLQKDNPKPLHITADNLDLKYLSQYSTQNYEGEVDSLDVYIENVFSDIRVYGHVDVKDLEVDDYFLGDLSGKSQWTKDELNVDFNITDSLSDKFTLLGSYYPNKVEDQLDMKLQVKKLPLGIFQPYVDEVVSVLDGVATGWIKISGKKEAPKLWGNVIAEEGNIRLVFLNVDYLFGEEGESTKIEVRPDKITTTNFKAIDEYGHYAYLNGGVYFDEGFENTVVDLNVRFDDFFIMKKQEEGNDLFYGTAFGTGDISIKGPFDDINIDVTAATNKRTKIYIPLNAIDYSESDPYIVYVKSDSITQDEMEEELDEEEVIENDVANFQVNMNLDITPDAYCELIFDKKSGDIIRGNGEGKLQMKIDKNRNFEMFGNVEIVKGAYNFTMKVAEFNLVDKKFVIDPGSTLSWNGDPYSAQMDIVAKYEQRVSLLPLIDLQDSTIRNAPEITKRYPTDVDLMIKGDLSAPQLGFDIDIHDYPATVATEAGPVSLESYVAGFEERIHRDEQELNRQVFGLIVLRQLLSNDAYTGFGQTASSSVSELLTNQLSYILSQVDENFEVDLDMSGLDKEALQNLQMRLSYTFAQGKVRVTRDGGFTDSQNQTTAASVLGDWTVEVVISQDGALRMKFYQKYRQDVYYTSTNQDNTSLTGASVMHTKSFDAFRDITQSPTKREMTKKPKGYKKYIRKKKREEKKKKKHDEKHTE</sequence>
<protein>
    <recommendedName>
        <fullName evidence="6">Translocation and assembly module TamB C-terminal domain-containing protein</fullName>
    </recommendedName>
</protein>
<evidence type="ECO:0000256" key="1">
    <source>
        <dbReference type="ARBA" id="ARBA00004167"/>
    </source>
</evidence>
<feature type="compositionally biased region" description="Basic residues" evidence="5">
    <location>
        <begin position="1493"/>
        <end position="1520"/>
    </location>
</feature>
<reference evidence="7 8" key="1">
    <citation type="submission" date="2020-04" db="EMBL/GenBank/DDBJ databases">
        <title>Flammeovirga sp. SR4, a novel species isolated from seawater.</title>
        <authorList>
            <person name="Wang X."/>
        </authorList>
    </citation>
    <scope>NUCLEOTIDE SEQUENCE [LARGE SCALE GENOMIC DNA]</scope>
    <source>
        <strain evidence="7 8">SR4</strain>
    </source>
</reference>
<evidence type="ECO:0000313" key="8">
    <source>
        <dbReference type="Proteomes" id="UP000585050"/>
    </source>
</evidence>
<keyword evidence="4" id="KW-0472">Membrane</keyword>
<keyword evidence="2" id="KW-0812">Transmembrane</keyword>
<dbReference type="RefSeq" id="WP_168881562.1">
    <property type="nucleotide sequence ID" value="NZ_JABAIL010000002.1"/>
</dbReference>
<feature type="domain" description="Translocation and assembly module TamB C-terminal" evidence="6">
    <location>
        <begin position="1015"/>
        <end position="1454"/>
    </location>
</feature>
<evidence type="ECO:0000256" key="2">
    <source>
        <dbReference type="ARBA" id="ARBA00022692"/>
    </source>
</evidence>
<dbReference type="GO" id="GO:0005886">
    <property type="term" value="C:plasma membrane"/>
    <property type="evidence" value="ECO:0007669"/>
    <property type="project" value="InterPro"/>
</dbReference>
<proteinExistence type="predicted"/>
<keyword evidence="3" id="KW-1133">Transmembrane helix</keyword>
<accession>A0A7X8SIS0</accession>
<comment type="subcellular location">
    <subcellularLocation>
        <location evidence="1">Membrane</location>
        <topology evidence="1">Single-pass membrane protein</topology>
    </subcellularLocation>
</comment>
<dbReference type="Proteomes" id="UP000585050">
    <property type="component" value="Unassembled WGS sequence"/>
</dbReference>
<gene>
    <name evidence="7" type="ORF">HGP29_06505</name>
</gene>
<comment type="caution">
    <text evidence="7">The sequence shown here is derived from an EMBL/GenBank/DDBJ whole genome shotgun (WGS) entry which is preliminary data.</text>
</comment>
<dbReference type="Pfam" id="PF04357">
    <property type="entry name" value="TamB"/>
    <property type="match status" value="1"/>
</dbReference>
<keyword evidence="8" id="KW-1185">Reference proteome</keyword>
<evidence type="ECO:0000256" key="4">
    <source>
        <dbReference type="ARBA" id="ARBA00023136"/>
    </source>
</evidence>
<evidence type="ECO:0000256" key="3">
    <source>
        <dbReference type="ARBA" id="ARBA00022989"/>
    </source>
</evidence>
<dbReference type="InterPro" id="IPR007452">
    <property type="entry name" value="TamB_C"/>
</dbReference>
<feature type="region of interest" description="Disordered" evidence="5">
    <location>
        <begin position="1480"/>
        <end position="1520"/>
    </location>
</feature>
<dbReference type="EMBL" id="JABAIL010000002">
    <property type="protein sequence ID" value="NLR90848.1"/>
    <property type="molecule type" value="Genomic_DNA"/>
</dbReference>
<evidence type="ECO:0000259" key="6">
    <source>
        <dbReference type="Pfam" id="PF04357"/>
    </source>
</evidence>